<dbReference type="EMBL" id="SRYG01000004">
    <property type="protein sequence ID" value="TGY66687.1"/>
    <property type="molecule type" value="Genomic_DNA"/>
</dbReference>
<evidence type="ECO:0000313" key="1">
    <source>
        <dbReference type="EMBL" id="TGY66687.1"/>
    </source>
</evidence>
<accession>A0AC61R9E9</accession>
<gene>
    <name evidence="1" type="ORF">E5336_02535</name>
</gene>
<dbReference type="Proteomes" id="UP000308836">
    <property type="component" value="Unassembled WGS sequence"/>
</dbReference>
<proteinExistence type="predicted"/>
<organism evidence="1 2">
    <name type="scientific">Dubosiella muris</name>
    <dbReference type="NCBI Taxonomy" id="3038133"/>
    <lineage>
        <taxon>Bacteria</taxon>
        <taxon>Bacillati</taxon>
        <taxon>Bacillota</taxon>
        <taxon>Erysipelotrichia</taxon>
        <taxon>Erysipelotrichales</taxon>
        <taxon>Erysipelotrichaceae</taxon>
        <taxon>Dubosiella</taxon>
    </lineage>
</organism>
<name>A0AC61R9E9_9FIRM</name>
<sequence length="163" mass="18661">MNDNSLFSIRAMRLEDVDVLTPVMKAAFDEDTRRHTDLMEDGPEGYDDGRLLRRFLAEPEAFCRTLWLGSRRIGALIYRKEGDVCVGEILFVDPSLHGFGLGRQAMAALESEAAGCRLIRLETPDYSTRNHRFYEHCGYRRLDEPGFWAQTVVFAKDLPEDGR</sequence>
<reference evidence="1" key="1">
    <citation type="submission" date="2019-04" db="EMBL/GenBank/DDBJ databases">
        <title>Microbes associate with the intestines of laboratory mice.</title>
        <authorList>
            <person name="Navarre W."/>
            <person name="Wong E."/>
            <person name="Huang K."/>
            <person name="Tropini C."/>
            <person name="Ng K."/>
            <person name="Yu B."/>
        </authorList>
    </citation>
    <scope>NUCLEOTIDE SEQUENCE</scope>
    <source>
        <strain evidence="1">NM09_H32</strain>
    </source>
</reference>
<keyword evidence="2" id="KW-1185">Reference proteome</keyword>
<protein>
    <submittedName>
        <fullName evidence="1">GNAT family N-acetyltransferase</fullName>
    </submittedName>
</protein>
<evidence type="ECO:0000313" key="2">
    <source>
        <dbReference type="Proteomes" id="UP000308836"/>
    </source>
</evidence>
<comment type="caution">
    <text evidence="1">The sequence shown here is derived from an EMBL/GenBank/DDBJ whole genome shotgun (WGS) entry which is preliminary data.</text>
</comment>